<dbReference type="InterPro" id="IPR004839">
    <property type="entry name" value="Aminotransferase_I/II_large"/>
</dbReference>
<dbReference type="FunFam" id="3.40.640.10:FF:000006">
    <property type="entry name" value="5-aminolevulinate synthase, mitochondrial"/>
    <property type="match status" value="1"/>
</dbReference>
<evidence type="ECO:0000256" key="3">
    <source>
        <dbReference type="ARBA" id="ARBA00022679"/>
    </source>
</evidence>
<comment type="cofactor">
    <cofactor evidence="1">
        <name>pyridoxal 5'-phosphate</name>
        <dbReference type="ChEBI" id="CHEBI:597326"/>
    </cofactor>
</comment>
<dbReference type="PANTHER" id="PTHR13693:SF102">
    <property type="entry name" value="2-AMINO-3-KETOBUTYRATE COENZYME A LIGASE, MITOCHONDRIAL"/>
    <property type="match status" value="1"/>
</dbReference>
<evidence type="ECO:0000259" key="6">
    <source>
        <dbReference type="Pfam" id="PF00155"/>
    </source>
</evidence>
<dbReference type="SUPFAM" id="SSF53383">
    <property type="entry name" value="PLP-dependent transferases"/>
    <property type="match status" value="1"/>
</dbReference>
<evidence type="ECO:0000256" key="2">
    <source>
        <dbReference type="ARBA" id="ARBA00008392"/>
    </source>
</evidence>
<feature type="domain" description="5-aminolevulinate synthase presequence" evidence="7">
    <location>
        <begin position="2"/>
        <end position="50"/>
    </location>
</feature>
<dbReference type="Pfam" id="PF00155">
    <property type="entry name" value="Aminotran_1_2"/>
    <property type="match status" value="1"/>
</dbReference>
<evidence type="ECO:0000313" key="9">
    <source>
        <dbReference type="Proteomes" id="UP001153709"/>
    </source>
</evidence>
<proteinExistence type="inferred from homology"/>
<gene>
    <name evidence="8" type="ORF">DIABBA_LOCUS2704</name>
</gene>
<dbReference type="InterPro" id="IPR050087">
    <property type="entry name" value="AON_synthase_class-II"/>
</dbReference>
<dbReference type="InterPro" id="IPR010961">
    <property type="entry name" value="4pyrrol_synth_NH2levulA_synth"/>
</dbReference>
<dbReference type="GO" id="GO:0042541">
    <property type="term" value="P:hemoglobin biosynthetic process"/>
    <property type="evidence" value="ECO:0007669"/>
    <property type="project" value="TreeGrafter"/>
</dbReference>
<accession>A0A9N9X641</accession>
<feature type="domain" description="Aminotransferase class I/classII large" evidence="6">
    <location>
        <begin position="99"/>
        <end position="359"/>
    </location>
</feature>
<evidence type="ECO:0000313" key="8">
    <source>
        <dbReference type="EMBL" id="CAG9828813.1"/>
    </source>
</evidence>
<dbReference type="AlphaFoldDB" id="A0A9N9X641"/>
<dbReference type="InterPro" id="IPR015424">
    <property type="entry name" value="PyrdxlP-dep_Trfase"/>
</dbReference>
<keyword evidence="4" id="KW-0663">Pyridoxal phosphate</keyword>
<evidence type="ECO:0008006" key="10">
    <source>
        <dbReference type="Google" id="ProtNLM"/>
    </source>
</evidence>
<dbReference type="GO" id="GO:0003870">
    <property type="term" value="F:5-aminolevulinate synthase activity"/>
    <property type="evidence" value="ECO:0007669"/>
    <property type="project" value="InterPro"/>
</dbReference>
<evidence type="ECO:0000256" key="1">
    <source>
        <dbReference type="ARBA" id="ARBA00001933"/>
    </source>
</evidence>
<dbReference type="GO" id="GO:0030170">
    <property type="term" value="F:pyridoxal phosphate binding"/>
    <property type="evidence" value="ECO:0007669"/>
    <property type="project" value="InterPro"/>
</dbReference>
<dbReference type="CDD" id="cd06454">
    <property type="entry name" value="KBL_like"/>
    <property type="match status" value="1"/>
</dbReference>
<dbReference type="InterPro" id="IPR015422">
    <property type="entry name" value="PyrdxlP-dep_Trfase_small"/>
</dbReference>
<dbReference type="GO" id="GO:0006783">
    <property type="term" value="P:heme biosynthetic process"/>
    <property type="evidence" value="ECO:0007669"/>
    <property type="project" value="TreeGrafter"/>
</dbReference>
<dbReference type="GO" id="GO:0005759">
    <property type="term" value="C:mitochondrial matrix"/>
    <property type="evidence" value="ECO:0007669"/>
    <property type="project" value="InterPro"/>
</dbReference>
<keyword evidence="9" id="KW-1185">Reference proteome</keyword>
<dbReference type="EMBL" id="OU898285">
    <property type="protein sequence ID" value="CAG9828813.1"/>
    <property type="molecule type" value="Genomic_DNA"/>
</dbReference>
<keyword evidence="5" id="KW-0012">Acyltransferase</keyword>
<dbReference type="GO" id="GO:0048821">
    <property type="term" value="P:erythrocyte development"/>
    <property type="evidence" value="ECO:0007669"/>
    <property type="project" value="TreeGrafter"/>
</dbReference>
<dbReference type="Pfam" id="PF09029">
    <property type="entry name" value="Preseq_ALAS"/>
    <property type="match status" value="1"/>
</dbReference>
<dbReference type="InterPro" id="IPR015421">
    <property type="entry name" value="PyrdxlP-dep_Trfase_major"/>
</dbReference>
<organism evidence="8 9">
    <name type="scientific">Diabrotica balteata</name>
    <name type="common">Banded cucumber beetle</name>
    <dbReference type="NCBI Taxonomy" id="107213"/>
    <lineage>
        <taxon>Eukaryota</taxon>
        <taxon>Metazoa</taxon>
        <taxon>Ecdysozoa</taxon>
        <taxon>Arthropoda</taxon>
        <taxon>Hexapoda</taxon>
        <taxon>Insecta</taxon>
        <taxon>Pterygota</taxon>
        <taxon>Neoptera</taxon>
        <taxon>Endopterygota</taxon>
        <taxon>Coleoptera</taxon>
        <taxon>Polyphaga</taxon>
        <taxon>Cucujiformia</taxon>
        <taxon>Chrysomeloidea</taxon>
        <taxon>Chrysomelidae</taxon>
        <taxon>Galerucinae</taxon>
        <taxon>Diabroticina</taxon>
        <taxon>Diabroticites</taxon>
        <taxon>Diabrotica</taxon>
    </lineage>
</organism>
<protein>
    <recommendedName>
        <fullName evidence="10">5-aminolevulinate synthase</fullName>
    </recommendedName>
</protein>
<dbReference type="Gene3D" id="3.40.640.10">
    <property type="entry name" value="Type I PLP-dependent aspartate aminotransferase-like (Major domain)"/>
    <property type="match status" value="1"/>
</dbReference>
<keyword evidence="3" id="KW-0808">Transferase</keyword>
<dbReference type="NCBIfam" id="TIGR01821">
    <property type="entry name" value="5aminolev_synth"/>
    <property type="match status" value="1"/>
</dbReference>
<comment type="similarity">
    <text evidence="2">Belongs to the class-II pyridoxal-phosphate-dependent aminotransferase family.</text>
</comment>
<name>A0A9N9X641_DIABA</name>
<dbReference type="InterPro" id="IPR015118">
    <property type="entry name" value="5aminolev_synth_preseq"/>
</dbReference>
<dbReference type="Proteomes" id="UP001153709">
    <property type="component" value="Chromosome 10"/>
</dbReference>
<sequence length="369" mass="40321">MSCPFLSKLSQAYLKNYASLLVKMYGNQCPVISRSMNNVASKAEVKTQDDVFAYDQFFHQQIMKKKKEHSYRVFKKVNRLAGPGEFPKAVEHSWGQAPITVWCSNDYLGMSSHPEVKAAVRDALEKYGTGAGGTRNISGNSTLHEKLESNLAELHNKDAALLFTSCFVANDSTLYTLAKALPGCHIFSDAGNHASMIQGIRNSRVPKHIFRHNDPAHLEELLQGVDRSVPKIVAFETVHSMSGAVCPLEELCDISHKYGALTFVDEVHAVGLYGEHGAGIGERDHVMHKMDMISGTLGKAFGNVGGYVASTSALIDMVRSYAAGFIFTTSLPPTVLAGACKSIEILASDEGRQLRDQHQPTSNTSETHC</sequence>
<dbReference type="PANTHER" id="PTHR13693">
    <property type="entry name" value="CLASS II AMINOTRANSFERASE/8-AMINO-7-OXONONANOATE SYNTHASE"/>
    <property type="match status" value="1"/>
</dbReference>
<evidence type="ECO:0000256" key="4">
    <source>
        <dbReference type="ARBA" id="ARBA00022898"/>
    </source>
</evidence>
<evidence type="ECO:0000259" key="7">
    <source>
        <dbReference type="Pfam" id="PF09029"/>
    </source>
</evidence>
<evidence type="ECO:0000256" key="5">
    <source>
        <dbReference type="ARBA" id="ARBA00023315"/>
    </source>
</evidence>
<dbReference type="OrthoDB" id="10263824at2759"/>
<reference evidence="8" key="1">
    <citation type="submission" date="2022-01" db="EMBL/GenBank/DDBJ databases">
        <authorList>
            <person name="King R."/>
        </authorList>
    </citation>
    <scope>NUCLEOTIDE SEQUENCE</scope>
</reference>
<dbReference type="Gene3D" id="3.90.1150.10">
    <property type="entry name" value="Aspartate Aminotransferase, domain 1"/>
    <property type="match status" value="1"/>
</dbReference>